<dbReference type="PANTHER" id="PTHR31339">
    <property type="entry name" value="PECTIN LYASE-RELATED"/>
    <property type="match status" value="1"/>
</dbReference>
<gene>
    <name evidence="6" type="ORF">I7X13_05375</name>
</gene>
<dbReference type="InterPro" id="IPR000743">
    <property type="entry name" value="Glyco_hydro_28"/>
</dbReference>
<dbReference type="Pfam" id="PF00295">
    <property type="entry name" value="Glyco_hydro_28"/>
    <property type="match status" value="1"/>
</dbReference>
<evidence type="ECO:0000256" key="2">
    <source>
        <dbReference type="ARBA" id="ARBA00022801"/>
    </source>
</evidence>
<feature type="chain" id="PRO_5046580236" evidence="5">
    <location>
        <begin position="24"/>
        <end position="443"/>
    </location>
</feature>
<dbReference type="Gene3D" id="2.160.20.10">
    <property type="entry name" value="Single-stranded right-handed beta-helix, Pectin lyase-like"/>
    <property type="match status" value="1"/>
</dbReference>
<reference evidence="6 7" key="1">
    <citation type="submission" date="2020-12" db="EMBL/GenBank/DDBJ databases">
        <title>Hymenobacter sp.</title>
        <authorList>
            <person name="Kim M.K."/>
        </authorList>
    </citation>
    <scope>NUCLEOTIDE SEQUENCE [LARGE SCALE GENOMIC DNA]</scope>
    <source>
        <strain evidence="6 7">BT442</strain>
    </source>
</reference>
<evidence type="ECO:0000313" key="7">
    <source>
        <dbReference type="Proteomes" id="UP000625631"/>
    </source>
</evidence>
<comment type="caution">
    <text evidence="6">The sequence shown here is derived from an EMBL/GenBank/DDBJ whole genome shotgun (WGS) entry which is preliminary data.</text>
</comment>
<keyword evidence="5" id="KW-0732">Signal</keyword>
<evidence type="ECO:0000256" key="1">
    <source>
        <dbReference type="ARBA" id="ARBA00008834"/>
    </source>
</evidence>
<feature type="signal peptide" evidence="5">
    <location>
        <begin position="1"/>
        <end position="23"/>
    </location>
</feature>
<dbReference type="InterPro" id="IPR051801">
    <property type="entry name" value="GH28_Enzymes"/>
</dbReference>
<keyword evidence="3 4" id="KW-0326">Glycosidase</keyword>
<dbReference type="SUPFAM" id="SSF51126">
    <property type="entry name" value="Pectin lyase-like"/>
    <property type="match status" value="1"/>
</dbReference>
<dbReference type="EMBL" id="JAEDAE010000002">
    <property type="protein sequence ID" value="MBH8557467.1"/>
    <property type="molecule type" value="Genomic_DNA"/>
</dbReference>
<evidence type="ECO:0000256" key="3">
    <source>
        <dbReference type="ARBA" id="ARBA00023295"/>
    </source>
</evidence>
<dbReference type="Proteomes" id="UP000625631">
    <property type="component" value="Unassembled WGS sequence"/>
</dbReference>
<keyword evidence="7" id="KW-1185">Reference proteome</keyword>
<dbReference type="SMART" id="SM00710">
    <property type="entry name" value="PbH1"/>
    <property type="match status" value="3"/>
</dbReference>
<organism evidence="6 7">
    <name type="scientific">Hymenobacter negativus</name>
    <dbReference type="NCBI Taxonomy" id="2795026"/>
    <lineage>
        <taxon>Bacteria</taxon>
        <taxon>Pseudomonadati</taxon>
        <taxon>Bacteroidota</taxon>
        <taxon>Cytophagia</taxon>
        <taxon>Cytophagales</taxon>
        <taxon>Hymenobacteraceae</taxon>
        <taxon>Hymenobacter</taxon>
    </lineage>
</organism>
<keyword evidence="2 4" id="KW-0378">Hydrolase</keyword>
<comment type="similarity">
    <text evidence="1 4">Belongs to the glycosyl hydrolase 28 family.</text>
</comment>
<evidence type="ECO:0000256" key="4">
    <source>
        <dbReference type="RuleBase" id="RU361169"/>
    </source>
</evidence>
<name>A0ABS0Q482_9BACT</name>
<protein>
    <submittedName>
        <fullName evidence="6">Right-handed parallel beta-helix repeat-containing protein</fullName>
    </submittedName>
</protein>
<dbReference type="InterPro" id="IPR011050">
    <property type="entry name" value="Pectin_lyase_fold/virulence"/>
</dbReference>
<dbReference type="PANTHER" id="PTHR31339:SF9">
    <property type="entry name" value="PLASMIN AND FIBRONECTIN-BINDING PROTEIN A"/>
    <property type="match status" value="1"/>
</dbReference>
<dbReference type="InterPro" id="IPR006626">
    <property type="entry name" value="PbH1"/>
</dbReference>
<evidence type="ECO:0000313" key="6">
    <source>
        <dbReference type="EMBL" id="MBH8557467.1"/>
    </source>
</evidence>
<dbReference type="RefSeq" id="WP_198074676.1">
    <property type="nucleotide sequence ID" value="NZ_JAEDAE010000002.1"/>
</dbReference>
<accession>A0ABS0Q482</accession>
<evidence type="ECO:0000256" key="5">
    <source>
        <dbReference type="SAM" id="SignalP"/>
    </source>
</evidence>
<dbReference type="InterPro" id="IPR012334">
    <property type="entry name" value="Pectin_lyas_fold"/>
</dbReference>
<sequence>MKLLLALLTTWLAAFSLPFSAPAPPKKAAAPKDYVITQFGAGLDSTKLNTQAIQKVIDKASAAGGGTVVVPKGVFLSGALFFKPNTHLRVLADGKLKGSDNIADYPLIPSRMEGQKLDYYAALINATKVNGFTITGPGTIDGNGLKFWKGFWAHRDSMSKAHLPSTNLEVHRPRLLFIWGCDRVTIKNVKLHNSGFWTTHLYQCTNVLMDGCDIRSPFRPVKAPSTDGVDIDVCSKVTIRNCYVSVNDDGICMKGGKGPTAQKLPENGPIEDVLVENCTFGEVHAALTCGSECIHANRITMRNCKVDNERPILLFKMRPDTYQLYENITIENITGKCGTIVTLSPWMQFFNMAGSTEKPFGTIRNIRISNVNVKCKQFAVLNGNPTDKVSNITFKDVTATADNAAFPNLYSDVKFENVTLNGAPLKATPAAQAAPATTPLKPD</sequence>
<proteinExistence type="inferred from homology"/>